<accession>A0A1I6B2W7</accession>
<dbReference type="STRING" id="126156.SAMN05421670_0114"/>
<organism evidence="1 2">
    <name type="scientific">Psychrobacillus psychrotolerans</name>
    <dbReference type="NCBI Taxonomy" id="126156"/>
    <lineage>
        <taxon>Bacteria</taxon>
        <taxon>Bacillati</taxon>
        <taxon>Bacillota</taxon>
        <taxon>Bacilli</taxon>
        <taxon>Bacillales</taxon>
        <taxon>Bacillaceae</taxon>
        <taxon>Psychrobacillus</taxon>
    </lineage>
</organism>
<sequence>MKIIDTVPYFFTSYEATTQSLREYFAAFPEIFEEYFTRHCKNTEERHVQSIEKYPQHFNAIKEVHKSIQIVIQEIAGAYNKKYNISFPVDINLIVGGFGSNAYTYQQIIPNITFALEKLSPNPDHLRVIVAHEFGHLAQNIISDNRGMDWSKVQWTNPLNSLYREGIATDLSRQVVDIMHPSIFFSYNDEGKDWYDFAQANTKKIKQAFNEDYKVLTTEEIFHEWFSINGGRKFGYNRLAYFLGDLFVRKYKGKHGEIATITAWRDPGFEVNIAQWLSQEGEDIYVK</sequence>
<dbReference type="AlphaFoldDB" id="A0A1I6B2W7"/>
<gene>
    <name evidence="1" type="ORF">SAMN05421670_0114</name>
</gene>
<dbReference type="OrthoDB" id="2433944at2"/>
<reference evidence="2" key="1">
    <citation type="submission" date="2016-10" db="EMBL/GenBank/DDBJ databases">
        <authorList>
            <person name="Varghese N."/>
            <person name="Submissions S."/>
        </authorList>
    </citation>
    <scope>NUCLEOTIDE SEQUENCE [LARGE SCALE GENOMIC DNA]</scope>
    <source>
        <strain evidence="2">DSM 11706</strain>
    </source>
</reference>
<proteinExistence type="predicted"/>
<evidence type="ECO:0008006" key="3">
    <source>
        <dbReference type="Google" id="ProtNLM"/>
    </source>
</evidence>
<dbReference type="RefSeq" id="WP_093538465.1">
    <property type="nucleotide sequence ID" value="NZ_FOXU01000010.1"/>
</dbReference>
<name>A0A1I6B2W7_9BACI</name>
<protein>
    <recommendedName>
        <fullName evidence="3">Aminopeptidase</fullName>
    </recommendedName>
</protein>
<dbReference type="Proteomes" id="UP000198734">
    <property type="component" value="Unassembled WGS sequence"/>
</dbReference>
<keyword evidence="2" id="KW-1185">Reference proteome</keyword>
<evidence type="ECO:0000313" key="2">
    <source>
        <dbReference type="Proteomes" id="UP000198734"/>
    </source>
</evidence>
<dbReference type="EMBL" id="FOXU01000010">
    <property type="protein sequence ID" value="SFQ75127.1"/>
    <property type="molecule type" value="Genomic_DNA"/>
</dbReference>
<evidence type="ECO:0000313" key="1">
    <source>
        <dbReference type="EMBL" id="SFQ75127.1"/>
    </source>
</evidence>